<keyword evidence="1" id="KW-1133">Transmembrane helix</keyword>
<comment type="caution">
    <text evidence="2">The sequence shown here is derived from an EMBL/GenBank/DDBJ whole genome shotgun (WGS) entry which is preliminary data.</text>
</comment>
<dbReference type="EMBL" id="PFBG01000017">
    <property type="protein sequence ID" value="PIR85958.1"/>
    <property type="molecule type" value="Genomic_DNA"/>
</dbReference>
<name>A0A2H0UHS9_9BACT</name>
<feature type="transmembrane region" description="Helical" evidence="1">
    <location>
        <begin position="6"/>
        <end position="25"/>
    </location>
</feature>
<protein>
    <recommendedName>
        <fullName evidence="4">Kazal-like domain-containing protein</fullName>
    </recommendedName>
</protein>
<dbReference type="Proteomes" id="UP000229612">
    <property type="component" value="Unassembled WGS sequence"/>
</dbReference>
<dbReference type="AlphaFoldDB" id="A0A2H0UHS9"/>
<evidence type="ECO:0000256" key="1">
    <source>
        <dbReference type="SAM" id="Phobius"/>
    </source>
</evidence>
<reference evidence="3" key="1">
    <citation type="submission" date="2017-09" db="EMBL/GenBank/DDBJ databases">
        <title>Depth-based differentiation of microbial function through sediment-hosted aquifers and enrichment of novel symbionts in the deep terrestrial subsurface.</title>
        <authorList>
            <person name="Probst A.J."/>
            <person name="Ladd B."/>
            <person name="Jarett J.K."/>
            <person name="Geller-Mcgrath D.E."/>
            <person name="Sieber C.M.K."/>
            <person name="Emerson J.B."/>
            <person name="Anantharaman K."/>
            <person name="Thomas B.C."/>
            <person name="Malmstrom R."/>
            <person name="Stieglmeier M."/>
            <person name="Klingl A."/>
            <person name="Woyke T."/>
            <person name="Ryan C.M."/>
            <person name="Banfield J.F."/>
        </authorList>
    </citation>
    <scope>NUCLEOTIDE SEQUENCE [LARGE SCALE GENOMIC DNA]</scope>
</reference>
<sequence>MKNYLIPLGALVILVVGAAVAWYILDGREMGGVQSPSVSDQRYEQCMNFMMVAQFPSGGAADDFLKACLRGEPVLPEDMGDVPPPGDIPMPNEAPVTTNVGPGCVVGGCSNQICGEAGEVEDIATTCEYREEYACYQAARCEKQSSGSCGWTETDEYKQCVATIGTRAELEVY</sequence>
<evidence type="ECO:0000313" key="3">
    <source>
        <dbReference type="Proteomes" id="UP000229612"/>
    </source>
</evidence>
<accession>A0A2H0UHS9</accession>
<organism evidence="2 3">
    <name type="scientific">Candidatus Kaiserbacteria bacterium CG10_big_fil_rev_8_21_14_0_10_44_10</name>
    <dbReference type="NCBI Taxonomy" id="1974606"/>
    <lineage>
        <taxon>Bacteria</taxon>
        <taxon>Candidatus Kaiseribacteriota</taxon>
    </lineage>
</organism>
<evidence type="ECO:0000313" key="2">
    <source>
        <dbReference type="EMBL" id="PIR85958.1"/>
    </source>
</evidence>
<keyword evidence="1" id="KW-0472">Membrane</keyword>
<gene>
    <name evidence="2" type="ORF">COU14_01605</name>
</gene>
<proteinExistence type="predicted"/>
<evidence type="ECO:0008006" key="4">
    <source>
        <dbReference type="Google" id="ProtNLM"/>
    </source>
</evidence>
<keyword evidence="1" id="KW-0812">Transmembrane</keyword>